<dbReference type="InterPro" id="IPR015943">
    <property type="entry name" value="WD40/YVTN_repeat-like_dom_sf"/>
</dbReference>
<dbReference type="Gene3D" id="2.130.10.10">
    <property type="entry name" value="YVTN repeat-like/Quinoprotein amine dehydrogenase"/>
    <property type="match status" value="1"/>
</dbReference>
<keyword evidence="2" id="KW-1185">Reference proteome</keyword>
<dbReference type="SUPFAM" id="SSF50998">
    <property type="entry name" value="Quinoprotein alcohol dehydrogenase-like"/>
    <property type="match status" value="1"/>
</dbReference>
<dbReference type="InterPro" id="IPR011047">
    <property type="entry name" value="Quinoprotein_ADH-like_sf"/>
</dbReference>
<accession>A0ABX8U1P6</accession>
<reference evidence="1 2" key="1">
    <citation type="journal article" date="2021" name="ACS Chem. Biol.">
        <title>Genomic-Led Discovery of a Novel Glycopeptide Antibiotic by Nonomuraea coxensis DSM 45129.</title>
        <authorList>
            <person name="Yushchuk O."/>
            <person name="Vior N.M."/>
            <person name="Andreo-Vidal A."/>
            <person name="Berini F."/>
            <person name="Ruckert C."/>
            <person name="Busche T."/>
            <person name="Binda E."/>
            <person name="Kalinowski J."/>
            <person name="Truman A.W."/>
            <person name="Marinelli F."/>
        </authorList>
    </citation>
    <scope>NUCLEOTIDE SEQUENCE [LARGE SCALE GENOMIC DNA]</scope>
    <source>
        <strain evidence="1 2">DSM 45129</strain>
    </source>
</reference>
<name>A0ABX8U1P6_9ACTN</name>
<dbReference type="EMBL" id="CP068985">
    <property type="protein sequence ID" value="QYC41625.1"/>
    <property type="molecule type" value="Genomic_DNA"/>
</dbReference>
<proteinExistence type="predicted"/>
<evidence type="ECO:0000313" key="1">
    <source>
        <dbReference type="EMBL" id="QYC41625.1"/>
    </source>
</evidence>
<protein>
    <submittedName>
        <fullName evidence="1">Uncharacterized protein</fullName>
    </submittedName>
</protein>
<dbReference type="Proteomes" id="UP000824681">
    <property type="component" value="Chromosome"/>
</dbReference>
<evidence type="ECO:0000313" key="2">
    <source>
        <dbReference type="Proteomes" id="UP000824681"/>
    </source>
</evidence>
<organism evidence="1 2">
    <name type="scientific">Nonomuraea coxensis DSM 45129</name>
    <dbReference type="NCBI Taxonomy" id="1122611"/>
    <lineage>
        <taxon>Bacteria</taxon>
        <taxon>Bacillati</taxon>
        <taxon>Actinomycetota</taxon>
        <taxon>Actinomycetes</taxon>
        <taxon>Streptosporangiales</taxon>
        <taxon>Streptosporangiaceae</taxon>
        <taxon>Nonomuraea</taxon>
    </lineage>
</organism>
<dbReference type="RefSeq" id="WP_157382995.1">
    <property type="nucleotide sequence ID" value="NZ_CP068985.1"/>
</dbReference>
<gene>
    <name evidence="1" type="ORF">Nocox_20080</name>
</gene>
<sequence length="663" mass="68149">MSARSSDLGTSSTAGSASRLAHRLLALGTVLVTAAGLLVAHPSAATAADTTTDLGVSAGRSDIAATDDRLFISAEDRVIVADHEARLTGAVTGLPSVGDLALTSDGTRLYATLRDTHQIAEIDTGSLTVTRRIAMNAYPCPSRLALLGTRLYVGYGCGPDWSAGVVGFDVSAPEPEFARLPQQLYAAPLVAAAGQKLIVGETALSPGDLFVYDLAETGPVLRGVISGSTHRLFNLTDLAISADGSTAFSAFGAPYRFDAWDTGDLTLVRSYGEGSTFTGYPKAVTVSADGRHVIGGRTAGKPVVMYDSASGEQTFAYENLSSELVAGSLAYAGGTVFGVLRDLSGRLHLVRLPDVTLPGSAITLTAPATGTALTPLTLSGKLTLSDGSAPGEQPLTLIRWTADGARTPVPGVTTAADGTYAVEDTPPIGGQIRYDVLWDGDADHRWSRAWRDVRVAKVSTLISLTPAAPATALEPLTLSGTLTLADGADPGEQPLVVTRLTANGTRETLPAVTTATDGTFTIDDTPPIGGNTQYDVRWSGNLTYEAATGLKTVAVARRRTTLTLSGPGTGHAGKQLEFSGALDGGGRLPGAGTAITVTRTVSGRTGTSTTTLPPAALSADGTFGFTDTPPEGGDHTYTVRYAGDSVFLAAEGTHEVTVRGQAG</sequence>